<sequence length="197" mass="21301">MFIPLPTTLLTLTTFLLTTHALTTSTHLSRSDKQVAQAYYACCNYDGGIIPSGSWSSIPTSYTYVINLPGFGNNDTNDSIDCIDSNSCGQVAYNAINEACDNVLADNRDQVGFIGKPSFLGYHDTYVTFTLSAKLQGKRMKEGNKYSMPQCIEGALNRAAQEDLGGAADAISFECVTPKKNKPNGPYYCQDVVDGSS</sequence>
<dbReference type="AlphaFoldDB" id="A0A4Z1FME3"/>
<name>A0A4Z1FME3_9HELO</name>
<comment type="caution">
    <text evidence="2">The sequence shown here is derived from an EMBL/GenBank/DDBJ whole genome shotgun (WGS) entry which is preliminary data.</text>
</comment>
<reference evidence="2 3" key="1">
    <citation type="submission" date="2017-12" db="EMBL/GenBank/DDBJ databases">
        <title>Comparative genomics of Botrytis spp.</title>
        <authorList>
            <person name="Valero-Jimenez C.A."/>
            <person name="Tapia P."/>
            <person name="Veloso J."/>
            <person name="Silva-Moreno E."/>
            <person name="Staats M."/>
            <person name="Valdes J.H."/>
            <person name="Van Kan J.A.L."/>
        </authorList>
    </citation>
    <scope>NUCLEOTIDE SEQUENCE [LARGE SCALE GENOMIC DNA]</scope>
    <source>
        <strain evidence="2 3">Bp0003</strain>
    </source>
</reference>
<proteinExistence type="predicted"/>
<gene>
    <name evidence="2" type="ORF">BPAE_0109g00070</name>
</gene>
<protein>
    <recommendedName>
        <fullName evidence="4">Ecp2 effector protein domain-containing protein</fullName>
    </recommendedName>
</protein>
<accession>A0A4Z1FME3</accession>
<organism evidence="2 3">
    <name type="scientific">Botrytis paeoniae</name>
    <dbReference type="NCBI Taxonomy" id="278948"/>
    <lineage>
        <taxon>Eukaryota</taxon>
        <taxon>Fungi</taxon>
        <taxon>Dikarya</taxon>
        <taxon>Ascomycota</taxon>
        <taxon>Pezizomycotina</taxon>
        <taxon>Leotiomycetes</taxon>
        <taxon>Helotiales</taxon>
        <taxon>Sclerotiniaceae</taxon>
        <taxon>Botrytis</taxon>
    </lineage>
</organism>
<evidence type="ECO:0000313" key="2">
    <source>
        <dbReference type="EMBL" id="TGO24179.1"/>
    </source>
</evidence>
<feature type="signal peptide" evidence="1">
    <location>
        <begin position="1"/>
        <end position="21"/>
    </location>
</feature>
<evidence type="ECO:0008006" key="4">
    <source>
        <dbReference type="Google" id="ProtNLM"/>
    </source>
</evidence>
<dbReference type="Proteomes" id="UP000297910">
    <property type="component" value="Unassembled WGS sequence"/>
</dbReference>
<dbReference type="EMBL" id="PQXI01000109">
    <property type="protein sequence ID" value="TGO24179.1"/>
    <property type="molecule type" value="Genomic_DNA"/>
</dbReference>
<evidence type="ECO:0000256" key="1">
    <source>
        <dbReference type="SAM" id="SignalP"/>
    </source>
</evidence>
<keyword evidence="3" id="KW-1185">Reference proteome</keyword>
<keyword evidence="1" id="KW-0732">Signal</keyword>
<feature type="chain" id="PRO_5021383936" description="Ecp2 effector protein domain-containing protein" evidence="1">
    <location>
        <begin position="22"/>
        <end position="197"/>
    </location>
</feature>
<evidence type="ECO:0000313" key="3">
    <source>
        <dbReference type="Proteomes" id="UP000297910"/>
    </source>
</evidence>